<dbReference type="RefSeq" id="WP_306074994.1">
    <property type="nucleotide sequence ID" value="NZ_JAROBZ020000001.1"/>
</dbReference>
<protein>
    <submittedName>
        <fullName evidence="2">DUF3883 domain-containing protein</fullName>
    </submittedName>
</protein>
<evidence type="ECO:0000259" key="1">
    <source>
        <dbReference type="Pfam" id="PF13020"/>
    </source>
</evidence>
<dbReference type="EMBL" id="JAROBZ020000001">
    <property type="protein sequence ID" value="MFB3167462.1"/>
    <property type="molecule type" value="Genomic_DNA"/>
</dbReference>
<accession>A0ABV4YRH1</accession>
<reference evidence="2 3" key="1">
    <citation type="submission" date="2024-05" db="EMBL/GenBank/DDBJ databases">
        <authorList>
            <person name="Venkateswaran K."/>
        </authorList>
    </citation>
    <scope>NUCLEOTIDE SEQUENCE [LARGE SCALE GENOMIC DNA]</scope>
    <source>
        <strain evidence="2 3">179-C4-2-HS</strain>
    </source>
</reference>
<feature type="domain" description="Protein NO VEIN C-terminal" evidence="1">
    <location>
        <begin position="82"/>
        <end position="155"/>
    </location>
</feature>
<organism evidence="2 3">
    <name type="scientific">Neobacillus driksii</name>
    <dbReference type="NCBI Taxonomy" id="3035913"/>
    <lineage>
        <taxon>Bacteria</taxon>
        <taxon>Bacillati</taxon>
        <taxon>Bacillota</taxon>
        <taxon>Bacilli</taxon>
        <taxon>Bacillales</taxon>
        <taxon>Bacillaceae</taxon>
        <taxon>Neobacillus</taxon>
    </lineage>
</organism>
<proteinExistence type="predicted"/>
<evidence type="ECO:0000313" key="2">
    <source>
        <dbReference type="EMBL" id="MFB3167462.1"/>
    </source>
</evidence>
<dbReference type="Proteomes" id="UP001241748">
    <property type="component" value="Unassembled WGS sequence"/>
</dbReference>
<gene>
    <name evidence="2" type="ORF">P5G62_010110</name>
</gene>
<keyword evidence="3" id="KW-1185">Reference proteome</keyword>
<sequence length="217" mass="25478">MNLIRVLTVDSVVPVLRISADLNSWSTQNEPVEITSYDSKLDELFQEIERHQTAEELLEEQHRNQEGLDWIEEDKIRGELGEKLALNFLQSQYSQVESVSHIASKGYDIEVISEDAILGFEIKTSRTVNKFYITYNELQKAYTMKDNYFLFFIYMEQLENEDYSCYGIIINNPIKELQLDFLKLTEPLQTGMAEIILHSFRISMDKDFLESYNIIYL</sequence>
<evidence type="ECO:0000313" key="3">
    <source>
        <dbReference type="Proteomes" id="UP001241748"/>
    </source>
</evidence>
<name>A0ABV4YRH1_9BACI</name>
<comment type="caution">
    <text evidence="2">The sequence shown here is derived from an EMBL/GenBank/DDBJ whole genome shotgun (WGS) entry which is preliminary data.</text>
</comment>
<dbReference type="InterPro" id="IPR024975">
    <property type="entry name" value="NOV_C"/>
</dbReference>
<dbReference type="Pfam" id="PF13020">
    <property type="entry name" value="NOV_C"/>
    <property type="match status" value="1"/>
</dbReference>